<gene>
    <name evidence="2" type="ORF">EZS27_036997</name>
</gene>
<evidence type="ECO:0000256" key="1">
    <source>
        <dbReference type="SAM" id="MobiDB-lite"/>
    </source>
</evidence>
<dbReference type="EMBL" id="SNRY01006703">
    <property type="protein sequence ID" value="KAA6311994.1"/>
    <property type="molecule type" value="Genomic_DNA"/>
</dbReference>
<feature type="region of interest" description="Disordered" evidence="1">
    <location>
        <begin position="1"/>
        <end position="30"/>
    </location>
</feature>
<proteinExistence type="predicted"/>
<comment type="caution">
    <text evidence="2">The sequence shown here is derived from an EMBL/GenBank/DDBJ whole genome shotgun (WGS) entry which is preliminary data.</text>
</comment>
<name>A0A5J4PTU8_9ZZZZ</name>
<feature type="non-terminal residue" evidence="2">
    <location>
        <position position="1"/>
    </location>
</feature>
<protein>
    <submittedName>
        <fullName evidence="2">Uncharacterized protein</fullName>
    </submittedName>
</protein>
<accession>A0A5J4PTU8</accession>
<sequence>RELAYGSYDGSLIPNSDLEDLTTDSERVLR</sequence>
<organism evidence="2">
    <name type="scientific">termite gut metagenome</name>
    <dbReference type="NCBI Taxonomy" id="433724"/>
    <lineage>
        <taxon>unclassified sequences</taxon>
        <taxon>metagenomes</taxon>
        <taxon>organismal metagenomes</taxon>
    </lineage>
</organism>
<dbReference type="AlphaFoldDB" id="A0A5J4PTU8"/>
<reference evidence="2" key="1">
    <citation type="submission" date="2019-03" db="EMBL/GenBank/DDBJ databases">
        <title>Single cell metagenomics reveals metabolic interactions within the superorganism composed of flagellate Streblomastix strix and complex community of Bacteroidetes bacteria on its surface.</title>
        <authorList>
            <person name="Treitli S.C."/>
            <person name="Kolisko M."/>
            <person name="Husnik F."/>
            <person name="Keeling P."/>
            <person name="Hampl V."/>
        </authorList>
    </citation>
    <scope>NUCLEOTIDE SEQUENCE</scope>
    <source>
        <strain evidence="2">STM</strain>
    </source>
</reference>
<evidence type="ECO:0000313" key="2">
    <source>
        <dbReference type="EMBL" id="KAA6311994.1"/>
    </source>
</evidence>